<dbReference type="InterPro" id="IPR013815">
    <property type="entry name" value="ATP_grasp_subdomain_1"/>
</dbReference>
<evidence type="ECO:0000259" key="1">
    <source>
        <dbReference type="Pfam" id="PF01326"/>
    </source>
</evidence>
<dbReference type="Pfam" id="PF01326">
    <property type="entry name" value="PPDK_N"/>
    <property type="match status" value="2"/>
</dbReference>
<dbReference type="Gene3D" id="3.30.470.20">
    <property type="entry name" value="ATP-grasp fold, B domain"/>
    <property type="match status" value="2"/>
</dbReference>
<reference evidence="3" key="1">
    <citation type="journal article" date="2019" name="Int. J. Syst. Evol. Microbiol.">
        <title>The Global Catalogue of Microorganisms (GCM) 10K type strain sequencing project: providing services to taxonomists for standard genome sequencing and annotation.</title>
        <authorList>
            <consortium name="The Broad Institute Genomics Platform"/>
            <consortium name="The Broad Institute Genome Sequencing Center for Infectious Disease"/>
            <person name="Wu L."/>
            <person name="Ma J."/>
        </authorList>
    </citation>
    <scope>NUCLEOTIDE SEQUENCE [LARGE SCALE GENOMIC DNA]</scope>
    <source>
        <strain evidence="3">CGMCC 1.12286</strain>
    </source>
</reference>
<organism evidence="2 3">
    <name type="scientific">Alicyclobacillus fodiniaquatilis</name>
    <dbReference type="NCBI Taxonomy" id="1661150"/>
    <lineage>
        <taxon>Bacteria</taxon>
        <taxon>Bacillati</taxon>
        <taxon>Bacillota</taxon>
        <taxon>Bacilli</taxon>
        <taxon>Bacillales</taxon>
        <taxon>Alicyclobacillaceae</taxon>
        <taxon>Alicyclobacillus</taxon>
    </lineage>
</organism>
<keyword evidence="3" id="KW-1185">Reference proteome</keyword>
<dbReference type="SUPFAM" id="SSF56059">
    <property type="entry name" value="Glutathione synthetase ATP-binding domain-like"/>
    <property type="match status" value="1"/>
</dbReference>
<dbReference type="Gene3D" id="3.30.1490.20">
    <property type="entry name" value="ATP-grasp fold, A domain"/>
    <property type="match status" value="1"/>
</dbReference>
<dbReference type="PANTHER" id="PTHR43615:SF1">
    <property type="entry name" value="PPDK_N DOMAIN-CONTAINING PROTEIN"/>
    <property type="match status" value="1"/>
</dbReference>
<feature type="domain" description="Pyruvate phosphate dikinase AMP/ATP-binding" evidence="1">
    <location>
        <begin position="234"/>
        <end position="289"/>
    </location>
</feature>
<dbReference type="Proteomes" id="UP001597079">
    <property type="component" value="Unassembled WGS sequence"/>
</dbReference>
<evidence type="ECO:0000313" key="2">
    <source>
        <dbReference type="EMBL" id="MFD1674268.1"/>
    </source>
</evidence>
<name>A0ABW4JEZ7_9BACL</name>
<protein>
    <submittedName>
        <fullName evidence="2">PEP/pyruvate-binding domain-containing protein</fullName>
    </submittedName>
</protein>
<dbReference type="PANTHER" id="PTHR43615">
    <property type="entry name" value="PHOSPHOENOLPYRUVATE SYNTHASE-RELATED"/>
    <property type="match status" value="1"/>
</dbReference>
<proteinExistence type="predicted"/>
<accession>A0ABW4JEZ7</accession>
<evidence type="ECO:0000313" key="3">
    <source>
        <dbReference type="Proteomes" id="UP001597079"/>
    </source>
</evidence>
<dbReference type="InterPro" id="IPR002192">
    <property type="entry name" value="PPDK_AMP/ATP-bd"/>
</dbReference>
<dbReference type="EMBL" id="JBHUCX010000018">
    <property type="protein sequence ID" value="MFD1674268.1"/>
    <property type="molecule type" value="Genomic_DNA"/>
</dbReference>
<dbReference type="InterPro" id="IPR051549">
    <property type="entry name" value="PEP_Utilizing_Enz"/>
</dbReference>
<feature type="domain" description="Pyruvate phosphate dikinase AMP/ATP-binding" evidence="1">
    <location>
        <begin position="32"/>
        <end position="225"/>
    </location>
</feature>
<comment type="caution">
    <text evidence="2">The sequence shown here is derived from an EMBL/GenBank/DDBJ whole genome shotgun (WGS) entry which is preliminary data.</text>
</comment>
<gene>
    <name evidence="2" type="ORF">ACFSB2_06015</name>
</gene>
<sequence>MIQKKNIHSDSHHYAEKKKICRLQDEQCLVIDEAGGKAVNLAKLRRAGFPVPDGAVVTTTAFAEYMLDIPAGDSAVIRGAIMERPLDERLQQELREAITPFGDVPFAVRSSGVAEDLADASFAGQYDTLLGVHGFDAVESAVRTCFASAFSRHILQYRTVKQAMAGRMAVLIQPIIEADAAGVAFTANPVTGDRKEVLVSAVKGLGERLVSGQATPDEWTVRGQQAVPIQLPERAMEADDILRVAHLARKAALHFGQPQDIEWAISRGELYLLQARPITTLPRDNAGAKRQIPLPVEVPEGFWEREVSHYPDVLAPATRSTFIVAMNHAMRNLCTEMSLMIETLEQKEIGGWLYQRVVPLGGKERKAPPAWLMPILIRLVPQIKSRLAGAVAWVREDRAGKLLRDWEVRLKPELTRKASNLALVQLDDFSDDQLAAYLSESFEFLKYCLDQHMLLNGAIEYMIARFVFECRALLDWDEAQSMQAFGGLSEISSAPGRAIEAMANFVQSHPALLHDLQEGCSLRDLEASHPKFAEKVAAYVREFGLRALRAELNYPTVGESSHILLQLLKDQLSGNTGQVAEHASILAQQRQRRLAETEQRLLGRTEVERARFSLLLDNAKRAYPLREEHGFYDRDVPVGLLRYGFLEAGKRFVARGHLDCIDDVFEFLGGRCHLGTGADFRDRAEWQSATRRVSHRRDIGIYWGIHGQGTSHSRRIGVLENSARRCIGLSHHFSRVVDGFSQHWGIGDGFGRHSLALRDYRT</sequence>
<dbReference type="RefSeq" id="WP_377942136.1">
    <property type="nucleotide sequence ID" value="NZ_JBHUCX010000018.1"/>
</dbReference>